<proteinExistence type="predicted"/>
<dbReference type="Proteomes" id="UP001497680">
    <property type="component" value="Unassembled WGS sequence"/>
</dbReference>
<accession>A0ACC0D5H8</accession>
<gene>
    <name evidence="1" type="ORF">F4821DRAFT_98684</name>
</gene>
<reference evidence="1 2" key="1">
    <citation type="journal article" date="2022" name="New Phytol.">
        <title>Ecological generalism drives hyperdiversity of secondary metabolite gene clusters in xylarialean endophytes.</title>
        <authorList>
            <person name="Franco M.E.E."/>
            <person name="Wisecaver J.H."/>
            <person name="Arnold A.E."/>
            <person name="Ju Y.M."/>
            <person name="Slot J.C."/>
            <person name="Ahrendt S."/>
            <person name="Moore L.P."/>
            <person name="Eastman K.E."/>
            <person name="Scott K."/>
            <person name="Konkel Z."/>
            <person name="Mondo S.J."/>
            <person name="Kuo A."/>
            <person name="Hayes R.D."/>
            <person name="Haridas S."/>
            <person name="Andreopoulos B."/>
            <person name="Riley R."/>
            <person name="LaButti K."/>
            <person name="Pangilinan J."/>
            <person name="Lipzen A."/>
            <person name="Amirebrahimi M."/>
            <person name="Yan J."/>
            <person name="Adam C."/>
            <person name="Keymanesh K."/>
            <person name="Ng V."/>
            <person name="Louie K."/>
            <person name="Northen T."/>
            <person name="Drula E."/>
            <person name="Henrissat B."/>
            <person name="Hsieh H.M."/>
            <person name="Youens-Clark K."/>
            <person name="Lutzoni F."/>
            <person name="Miadlikowska J."/>
            <person name="Eastwood D.C."/>
            <person name="Hamelin R.C."/>
            <person name="Grigoriev I.V."/>
            <person name="U'Ren J.M."/>
        </authorList>
    </citation>
    <scope>NUCLEOTIDE SEQUENCE [LARGE SCALE GENOMIC DNA]</scope>
    <source>
        <strain evidence="1 2">ER1909</strain>
    </source>
</reference>
<keyword evidence="2" id="KW-1185">Reference proteome</keyword>
<protein>
    <submittedName>
        <fullName evidence="1">Uncharacterized protein</fullName>
    </submittedName>
</protein>
<sequence length="652" mass="71504">MDPSAMDFVMHQSEQGGSMPLPTMDPRANRPRCPAFRMSEHQHHHPIPSFRTNYQFDPSQNPHPWWQPLPPPHHQRWIPDPAYHPSPPVMPPNSGQIGQPPYTPSSGPTYNAHPTPPFDYRQPMMSLQRIGGTAPIQHSQGNFSVSANQSQNVQAQPQANGQASGGGAGSFNTNGTLPPLNPMASNANQTRHFPFNQTSRPAQSGRNSPPPFVRQTSITTNMSAPEVQTSSRLSEADNSHSDSPSPHRSAIADAGSEDTTSESRRSGRNRRGFPRLPSSDSGSSSDDDYSDRDAIAMSLLDAATHSAPGTEDRMRAHQIMRGAVSNKRVASKKALTSLESVAISDLPKSERTCVICYNDYGVETPEGISEIPLRLPKCKHVFGDHCIKKWFEESDSCPYCRDKVPSEPQYRQVMTAANMYRFLRQQQFRNLERDQRGESDSPSRAHGSSLESYHASLASSPYADFEYSALGGPAYRRADGSSGFSSRNAAWHGSPERHSPLPFAEVSENRRRARSHRGSLRFPAGRPHFAAPPAGSSSQAQQYPWFNPRQPQPHSHNHRHSSSASNPSAGLRAMADASHPIGFQQIGGPSESYLNPLNMGNSGTPEDYQNHSLPHMRPQHASPLSPTYAGPEVYMSNADDSIFGGPGPHSSM</sequence>
<dbReference type="EMBL" id="MU394304">
    <property type="protein sequence ID" value="KAI6088007.1"/>
    <property type="molecule type" value="Genomic_DNA"/>
</dbReference>
<evidence type="ECO:0000313" key="2">
    <source>
        <dbReference type="Proteomes" id="UP001497680"/>
    </source>
</evidence>
<comment type="caution">
    <text evidence="1">The sequence shown here is derived from an EMBL/GenBank/DDBJ whole genome shotgun (WGS) entry which is preliminary data.</text>
</comment>
<organism evidence="1 2">
    <name type="scientific">Hypoxylon rubiginosum</name>
    <dbReference type="NCBI Taxonomy" id="110542"/>
    <lineage>
        <taxon>Eukaryota</taxon>
        <taxon>Fungi</taxon>
        <taxon>Dikarya</taxon>
        <taxon>Ascomycota</taxon>
        <taxon>Pezizomycotina</taxon>
        <taxon>Sordariomycetes</taxon>
        <taxon>Xylariomycetidae</taxon>
        <taxon>Xylariales</taxon>
        <taxon>Hypoxylaceae</taxon>
        <taxon>Hypoxylon</taxon>
    </lineage>
</organism>
<evidence type="ECO:0000313" key="1">
    <source>
        <dbReference type="EMBL" id="KAI6088007.1"/>
    </source>
</evidence>
<name>A0ACC0D5H8_9PEZI</name>